<keyword evidence="1" id="KW-0813">Transport</keyword>
<dbReference type="GO" id="GO:0000293">
    <property type="term" value="F:ferric-chelate reductase activity"/>
    <property type="evidence" value="ECO:0007669"/>
    <property type="project" value="TreeGrafter"/>
</dbReference>
<keyword evidence="2" id="KW-0560">Oxidoreductase</keyword>
<dbReference type="STRING" id="1573173.A0A161WNR6"/>
<protein>
    <recommendedName>
        <fullName evidence="3">Ferric reductase NAD binding domain-containing protein</fullName>
    </recommendedName>
</protein>
<name>A0A161WNR6_COLIC</name>
<dbReference type="EMBL" id="LFIW01000072">
    <property type="protein sequence ID" value="KZL88158.1"/>
    <property type="molecule type" value="Genomic_DNA"/>
</dbReference>
<proteinExistence type="predicted"/>
<evidence type="ECO:0000256" key="2">
    <source>
        <dbReference type="ARBA" id="ARBA00023002"/>
    </source>
</evidence>
<dbReference type="GO" id="GO:0005886">
    <property type="term" value="C:plasma membrane"/>
    <property type="evidence" value="ECO:0007669"/>
    <property type="project" value="TreeGrafter"/>
</dbReference>
<sequence length="305" mass="34551">MVYVSDLFLLIQGSQVLTKGLTQVLLDGPYGKHIHPEKYETIVLVAQGRGIAGVLPVALHIAQIGRHDRITRRIDLQWKLDHHDEEGWVEDRLQNLIELDPHRSLFAAHLYYPRLRVRSLKKLTIPEKHGKQWNTFRLSREECLDRIRKNIDQKSQYAGHMTVLACGDPEFTGEIRSFVYRLPTLAHFTHIDFQSGNSHKVSPRDIRHIAASAVPSPPQRWSFLSPTMTTVPTLSRALSRAWLLPPDTYADATTTNSFSSRTTAAITSGNSTRICSASTSLFTRSILMIAHLPSLHVDETIFIHP</sequence>
<dbReference type="SUPFAM" id="SSF52343">
    <property type="entry name" value="Ferredoxin reductase-like, C-terminal NADP-linked domain"/>
    <property type="match status" value="1"/>
</dbReference>
<dbReference type="Proteomes" id="UP000076584">
    <property type="component" value="Unassembled WGS sequence"/>
</dbReference>
<accession>A0A161WNR6</accession>
<keyword evidence="5" id="KW-1185">Reference proteome</keyword>
<reference evidence="4 5" key="1">
    <citation type="submission" date="2015-06" db="EMBL/GenBank/DDBJ databases">
        <title>Survival trade-offs in plant roots during colonization by closely related pathogenic and mutualistic fungi.</title>
        <authorList>
            <person name="Hacquard S."/>
            <person name="Kracher B."/>
            <person name="Hiruma K."/>
            <person name="Weinman A."/>
            <person name="Muench P."/>
            <person name="Garrido Oter R."/>
            <person name="Ver Loren van Themaat E."/>
            <person name="Dallerey J.-F."/>
            <person name="Damm U."/>
            <person name="Henrissat B."/>
            <person name="Lespinet O."/>
            <person name="Thon M."/>
            <person name="Kemen E."/>
            <person name="McHardy A.C."/>
            <person name="Schulze-Lefert P."/>
            <person name="O'Connell R.J."/>
        </authorList>
    </citation>
    <scope>NUCLEOTIDE SEQUENCE [LARGE SCALE GENOMIC DNA]</scope>
    <source>
        <strain evidence="4 5">MAFF 238704</strain>
    </source>
</reference>
<evidence type="ECO:0000259" key="3">
    <source>
        <dbReference type="Pfam" id="PF08030"/>
    </source>
</evidence>
<evidence type="ECO:0000313" key="5">
    <source>
        <dbReference type="Proteomes" id="UP000076584"/>
    </source>
</evidence>
<evidence type="ECO:0000313" key="4">
    <source>
        <dbReference type="EMBL" id="KZL88158.1"/>
    </source>
</evidence>
<dbReference type="AlphaFoldDB" id="A0A161WNR6"/>
<dbReference type="Gene3D" id="3.40.50.80">
    <property type="entry name" value="Nucleotide-binding domain of ferredoxin-NADP reductase (FNR) module"/>
    <property type="match status" value="1"/>
</dbReference>
<dbReference type="GO" id="GO:0015677">
    <property type="term" value="P:copper ion import"/>
    <property type="evidence" value="ECO:0007669"/>
    <property type="project" value="TreeGrafter"/>
</dbReference>
<dbReference type="InterPro" id="IPR039261">
    <property type="entry name" value="FNR_nucleotide-bd"/>
</dbReference>
<evidence type="ECO:0000256" key="1">
    <source>
        <dbReference type="ARBA" id="ARBA00022448"/>
    </source>
</evidence>
<comment type="caution">
    <text evidence="4">The sequence shown here is derived from an EMBL/GenBank/DDBJ whole genome shotgun (WGS) entry which is preliminary data.</text>
</comment>
<dbReference type="GO" id="GO:0006879">
    <property type="term" value="P:intracellular iron ion homeostasis"/>
    <property type="evidence" value="ECO:0007669"/>
    <property type="project" value="TreeGrafter"/>
</dbReference>
<feature type="domain" description="Ferric reductase NAD binding" evidence="3">
    <location>
        <begin position="39"/>
        <end position="178"/>
    </location>
</feature>
<dbReference type="Pfam" id="PF08030">
    <property type="entry name" value="NAD_binding_6"/>
    <property type="match status" value="1"/>
</dbReference>
<dbReference type="GO" id="GO:0006826">
    <property type="term" value="P:iron ion transport"/>
    <property type="evidence" value="ECO:0007669"/>
    <property type="project" value="TreeGrafter"/>
</dbReference>
<organism evidence="4 5">
    <name type="scientific">Colletotrichum incanum</name>
    <name type="common">Soybean anthracnose fungus</name>
    <dbReference type="NCBI Taxonomy" id="1573173"/>
    <lineage>
        <taxon>Eukaryota</taxon>
        <taxon>Fungi</taxon>
        <taxon>Dikarya</taxon>
        <taxon>Ascomycota</taxon>
        <taxon>Pezizomycotina</taxon>
        <taxon>Sordariomycetes</taxon>
        <taxon>Hypocreomycetidae</taxon>
        <taxon>Glomerellales</taxon>
        <taxon>Glomerellaceae</taxon>
        <taxon>Colletotrichum</taxon>
        <taxon>Colletotrichum spaethianum species complex</taxon>
    </lineage>
</organism>
<dbReference type="PANTHER" id="PTHR32361">
    <property type="entry name" value="FERRIC/CUPRIC REDUCTASE TRANSMEMBRANE COMPONENT"/>
    <property type="match status" value="1"/>
</dbReference>
<dbReference type="InterPro" id="IPR051410">
    <property type="entry name" value="Ferric/Cupric_Reductase"/>
</dbReference>
<gene>
    <name evidence="4" type="ORF">CI238_11627</name>
</gene>
<dbReference type="InterPro" id="IPR013121">
    <property type="entry name" value="Fe_red_NAD-bd_6"/>
</dbReference>